<feature type="compositionally biased region" description="Basic residues" evidence="1">
    <location>
        <begin position="140"/>
        <end position="169"/>
    </location>
</feature>
<feature type="region of interest" description="Disordered" evidence="1">
    <location>
        <begin position="61"/>
        <end position="182"/>
    </location>
</feature>
<evidence type="ECO:0000256" key="1">
    <source>
        <dbReference type="SAM" id="MobiDB-lite"/>
    </source>
</evidence>
<organism evidence="3">
    <name type="scientific">Corethron hystrix</name>
    <dbReference type="NCBI Taxonomy" id="216773"/>
    <lineage>
        <taxon>Eukaryota</taxon>
        <taxon>Sar</taxon>
        <taxon>Stramenopiles</taxon>
        <taxon>Ochrophyta</taxon>
        <taxon>Bacillariophyta</taxon>
        <taxon>Coscinodiscophyceae</taxon>
        <taxon>Corethrophycidae</taxon>
        <taxon>Corethrales</taxon>
        <taxon>Corethraceae</taxon>
        <taxon>Corethron</taxon>
    </lineage>
</organism>
<evidence type="ECO:0000256" key="2">
    <source>
        <dbReference type="SAM" id="Phobius"/>
    </source>
</evidence>
<gene>
    <name evidence="3" type="ORF">CHYS00102_LOCUS19904</name>
</gene>
<feature type="transmembrane region" description="Helical" evidence="2">
    <location>
        <begin position="18"/>
        <end position="36"/>
    </location>
</feature>
<keyword evidence="2" id="KW-1133">Transmembrane helix</keyword>
<proteinExistence type="predicted"/>
<protein>
    <submittedName>
        <fullName evidence="3">Uncharacterized protein</fullName>
    </submittedName>
</protein>
<feature type="compositionally biased region" description="Gly residues" evidence="1">
    <location>
        <begin position="235"/>
        <end position="246"/>
    </location>
</feature>
<dbReference type="EMBL" id="HBFR01027542">
    <property type="protein sequence ID" value="CAD8892695.1"/>
    <property type="molecule type" value="Transcribed_RNA"/>
</dbReference>
<name>A0A7S1FWG3_9STRA</name>
<accession>A0A7S1FWG3</accession>
<sequence>MPSLNDEKGRLRRRKNPATANATFLLIAAALIAAVLPPYSRRPYGVAAFSTVRLASPALLTRRPPPRRASSIMAGGGFGGAPSPAGKKKEGREKEIRLPRRGQHQGADRLRLLRIGHQAPPHRRQHLRQDLPEAREGVRRRPLRPLPRQRRRPRPRTHLLVRGQGRRGPGRGSAAAVRPSGGVGTETACAGICAAGAAAAEFGGEVCEWAADLDGTGGLGVGRRAEQGAADASGGIHGGPPGGGKF</sequence>
<evidence type="ECO:0000313" key="3">
    <source>
        <dbReference type="EMBL" id="CAD8892695.1"/>
    </source>
</evidence>
<keyword evidence="2" id="KW-0812">Transmembrane</keyword>
<reference evidence="3" key="1">
    <citation type="submission" date="2021-01" db="EMBL/GenBank/DDBJ databases">
        <authorList>
            <person name="Corre E."/>
            <person name="Pelletier E."/>
            <person name="Niang G."/>
            <person name="Scheremetjew M."/>
            <person name="Finn R."/>
            <person name="Kale V."/>
            <person name="Holt S."/>
            <person name="Cochrane G."/>
            <person name="Meng A."/>
            <person name="Brown T."/>
            <person name="Cohen L."/>
        </authorList>
    </citation>
    <scope>NUCLEOTIDE SEQUENCE</scope>
    <source>
        <strain evidence="3">308</strain>
    </source>
</reference>
<keyword evidence="2" id="KW-0472">Membrane</keyword>
<feature type="compositionally biased region" description="Basic and acidic residues" evidence="1">
    <location>
        <begin position="127"/>
        <end position="139"/>
    </location>
</feature>
<feature type="region of interest" description="Disordered" evidence="1">
    <location>
        <begin position="225"/>
        <end position="246"/>
    </location>
</feature>
<feature type="compositionally biased region" description="Basic and acidic residues" evidence="1">
    <location>
        <begin position="87"/>
        <end position="98"/>
    </location>
</feature>
<dbReference type="AlphaFoldDB" id="A0A7S1FWG3"/>